<dbReference type="InterPro" id="IPR043502">
    <property type="entry name" value="DNA/RNA_pol_sf"/>
</dbReference>
<organism evidence="2 3">
    <name type="scientific">Notothenia coriiceps</name>
    <name type="common">black rockcod</name>
    <dbReference type="NCBI Taxonomy" id="8208"/>
    <lineage>
        <taxon>Eukaryota</taxon>
        <taxon>Metazoa</taxon>
        <taxon>Chordata</taxon>
        <taxon>Craniata</taxon>
        <taxon>Vertebrata</taxon>
        <taxon>Euteleostomi</taxon>
        <taxon>Actinopterygii</taxon>
        <taxon>Neopterygii</taxon>
        <taxon>Teleostei</taxon>
        <taxon>Neoteleostei</taxon>
        <taxon>Acanthomorphata</taxon>
        <taxon>Eupercaria</taxon>
        <taxon>Perciformes</taxon>
        <taxon>Notothenioidei</taxon>
        <taxon>Nototheniidae</taxon>
        <taxon>Notothenia</taxon>
    </lineage>
</organism>
<dbReference type="Pfam" id="PF00078">
    <property type="entry name" value="RVT_1"/>
    <property type="match status" value="1"/>
</dbReference>
<dbReference type="InterPro" id="IPR000477">
    <property type="entry name" value="RT_dom"/>
</dbReference>
<name>A0A6I9NCG6_9TELE</name>
<accession>A0A6I9NCG6</accession>
<reference evidence="3" key="1">
    <citation type="submission" date="2025-08" db="UniProtKB">
        <authorList>
            <consortium name="RefSeq"/>
        </authorList>
    </citation>
    <scope>IDENTIFICATION</scope>
    <source>
        <tissue evidence="3">Muscle</tissue>
    </source>
</reference>
<evidence type="ECO:0000259" key="1">
    <source>
        <dbReference type="PROSITE" id="PS50878"/>
    </source>
</evidence>
<dbReference type="KEGG" id="ncc:104948512"/>
<dbReference type="OrthoDB" id="419189at2759"/>
<dbReference type="AlphaFoldDB" id="A0A6I9NCG6"/>
<evidence type="ECO:0000313" key="3">
    <source>
        <dbReference type="RefSeq" id="XP_010773018.1"/>
    </source>
</evidence>
<dbReference type="SUPFAM" id="SSF56672">
    <property type="entry name" value="DNA/RNA polymerases"/>
    <property type="match status" value="1"/>
</dbReference>
<dbReference type="Proteomes" id="UP000504611">
    <property type="component" value="Unplaced"/>
</dbReference>
<feature type="domain" description="Reverse transcriptase" evidence="1">
    <location>
        <begin position="58"/>
        <end position="286"/>
    </location>
</feature>
<dbReference type="GeneID" id="104948512"/>
<gene>
    <name evidence="3" type="primary">LOC104948512</name>
</gene>
<keyword evidence="2" id="KW-1185">Reference proteome</keyword>
<dbReference type="RefSeq" id="XP_010773018.1">
    <property type="nucleotide sequence ID" value="XM_010774716.1"/>
</dbReference>
<evidence type="ECO:0000313" key="2">
    <source>
        <dbReference type="Proteomes" id="UP000504611"/>
    </source>
</evidence>
<protein>
    <submittedName>
        <fullName evidence="3">RNA-directed DNA polymerase from mobile element jockey-like</fullName>
    </submittedName>
</protein>
<dbReference type="PROSITE" id="PS50878">
    <property type="entry name" value="RT_POL"/>
    <property type="match status" value="1"/>
</dbReference>
<proteinExistence type="predicted"/>
<sequence>METFDSQPLSRFSPVTPMQLSTLMAGMNSTCTLDPIPSKLFRECLPPISQLITTIINSSLCSGSVPPSLKLAAVTPILKTPGLTPDIMSNFQPISNLPFLSKLLKRGVASQLKSHLSSNNLFEPFQSGFRIKHSTETALLRITNDLLLSSDSGNLNILILLDLTAAFDTINHTILLSHLESSLNITDTALSWLKSPVHHQFIHINNCTSSTAPLSQGVPQGSVLSPLLFILYMFPLGKIIRCHNLQYHCYAGDIQLYISTKTITATTHSPTVSQKLNPGCKPTTFN</sequence>
<dbReference type="PANTHER" id="PTHR33332">
    <property type="entry name" value="REVERSE TRANSCRIPTASE DOMAIN-CONTAINING PROTEIN"/>
    <property type="match status" value="1"/>
</dbReference>